<keyword evidence="2" id="KW-0963">Cytoplasm</keyword>
<feature type="non-terminal residue" evidence="11">
    <location>
        <position position="421"/>
    </location>
</feature>
<reference evidence="11" key="1">
    <citation type="submission" date="2023-06" db="EMBL/GenBank/DDBJ databases">
        <authorList>
            <person name="Delattre M."/>
        </authorList>
    </citation>
    <scope>NUCLEOTIDE SEQUENCE</scope>
    <source>
        <strain evidence="11">AF72</strain>
    </source>
</reference>
<evidence type="ECO:0000313" key="12">
    <source>
        <dbReference type="Proteomes" id="UP001177023"/>
    </source>
</evidence>
<dbReference type="EMBL" id="CATQJA010002595">
    <property type="protein sequence ID" value="CAJ0572296.1"/>
    <property type="molecule type" value="Genomic_DNA"/>
</dbReference>
<comment type="subcellular location">
    <subcellularLocation>
        <location evidence="1">Cytoplasm</location>
        <location evidence="1">Cytoskeleton</location>
    </subcellularLocation>
</comment>
<evidence type="ECO:0000256" key="7">
    <source>
        <dbReference type="RuleBase" id="RU004560"/>
    </source>
</evidence>
<dbReference type="AlphaFoldDB" id="A0AA36CNE2"/>
<dbReference type="InterPro" id="IPR027417">
    <property type="entry name" value="P-loop_NTPase"/>
</dbReference>
<dbReference type="Gene3D" id="3.40.50.300">
    <property type="entry name" value="P-loop containing nucleotide triphosphate hydrolases"/>
    <property type="match status" value="1"/>
</dbReference>
<keyword evidence="3 7" id="KW-0547">Nucleotide-binding</keyword>
<comment type="caution">
    <text evidence="11">The sequence shown here is derived from an EMBL/GenBank/DDBJ whole genome shotgun (WGS) entry which is preliminary data.</text>
</comment>
<proteinExistence type="inferred from homology"/>
<evidence type="ECO:0000256" key="3">
    <source>
        <dbReference type="ARBA" id="ARBA00022741"/>
    </source>
</evidence>
<gene>
    <name evidence="11" type="ORF">MSPICULIGERA_LOCUS10685</name>
</gene>
<accession>A0AA36CNE2</accession>
<feature type="domain" description="Septin-type G" evidence="10">
    <location>
        <begin position="56"/>
        <end position="323"/>
    </location>
</feature>
<evidence type="ECO:0000256" key="9">
    <source>
        <dbReference type="SAM" id="MobiDB-lite"/>
    </source>
</evidence>
<keyword evidence="5 7" id="KW-0342">GTP-binding</keyword>
<comment type="similarity">
    <text evidence="7">Belongs to the TRAFAC class TrmE-Era-EngA-EngB-Septin-like GTPase superfamily. Septin GTPase family.</text>
</comment>
<evidence type="ECO:0000313" key="11">
    <source>
        <dbReference type="EMBL" id="CAJ0572296.1"/>
    </source>
</evidence>
<keyword evidence="12" id="KW-1185">Reference proteome</keyword>
<evidence type="ECO:0000256" key="4">
    <source>
        <dbReference type="ARBA" id="ARBA00023054"/>
    </source>
</evidence>
<dbReference type="PANTHER" id="PTHR18884">
    <property type="entry name" value="SEPTIN"/>
    <property type="match status" value="1"/>
</dbReference>
<dbReference type="Proteomes" id="UP001177023">
    <property type="component" value="Unassembled WGS sequence"/>
</dbReference>
<dbReference type="InterPro" id="IPR016491">
    <property type="entry name" value="Septin"/>
</dbReference>
<dbReference type="GO" id="GO:0005525">
    <property type="term" value="F:GTP binding"/>
    <property type="evidence" value="ECO:0007669"/>
    <property type="project" value="UniProtKB-KW"/>
</dbReference>
<keyword evidence="4 8" id="KW-0175">Coiled coil</keyword>
<dbReference type="PROSITE" id="PS51719">
    <property type="entry name" value="G_SEPTIN"/>
    <property type="match status" value="1"/>
</dbReference>
<name>A0AA36CNE2_9BILA</name>
<evidence type="ECO:0000256" key="2">
    <source>
        <dbReference type="ARBA" id="ARBA00022490"/>
    </source>
</evidence>
<protein>
    <recommendedName>
        <fullName evidence="10">Septin-type G domain-containing protein</fullName>
    </recommendedName>
</protein>
<feature type="region of interest" description="Disordered" evidence="9">
    <location>
        <begin position="1"/>
        <end position="22"/>
    </location>
</feature>
<dbReference type="FunFam" id="3.40.50.300:FF:002048">
    <property type="entry name" value="Septin 6"/>
    <property type="match status" value="1"/>
</dbReference>
<sequence length="421" mass="48713">MADVMKKPLVEPPMPPAHKNSLNDSIGIDTIRTIELNGHVGFDAMPHQLVRKAVDQGFQFNLMCVGETGMGKTTLIESLFNMKLEFDACEHELTTVELRSKTYEVYEGGIRLKMTIIETAGFGDQLDKEKSAGVIVKHINEQFEKYLKEELKIRRQMHHYQDTRVHACLYFISPTGHGLKALDLVTLRELSKRVNVIPVIAKSDTISKDELARFKSKILSELTQHKIEVYRFPTDDETVAAVNMEMNNCVPFAIVGSIDFVKKENGKLVRARRYPWGIVEVENEQHCDFVKLREALLRTNVDSLRDRTHTVLYENYRRERLREMSVGDGDTGPRMAQACVQKSKEFTYEIQRKDAELREEFSRRLTQREGELRQEEETLNVRMCQIEKEYEAQIKAIEAEMKLLIDEKTRLESKTLKRGKK</sequence>
<evidence type="ECO:0000256" key="6">
    <source>
        <dbReference type="ARBA" id="ARBA00023212"/>
    </source>
</evidence>
<dbReference type="Pfam" id="PF00735">
    <property type="entry name" value="Septin"/>
    <property type="match status" value="1"/>
</dbReference>
<dbReference type="InterPro" id="IPR030379">
    <property type="entry name" value="G_SEPTIN_dom"/>
</dbReference>
<evidence type="ECO:0000256" key="8">
    <source>
        <dbReference type="SAM" id="Coils"/>
    </source>
</evidence>
<dbReference type="GO" id="GO:0005856">
    <property type="term" value="C:cytoskeleton"/>
    <property type="evidence" value="ECO:0007669"/>
    <property type="project" value="UniProtKB-SubCell"/>
</dbReference>
<evidence type="ECO:0000256" key="1">
    <source>
        <dbReference type="ARBA" id="ARBA00004245"/>
    </source>
</evidence>
<dbReference type="PIRSF" id="PIRSF006698">
    <property type="entry name" value="Septin"/>
    <property type="match status" value="1"/>
</dbReference>
<feature type="coiled-coil region" evidence="8">
    <location>
        <begin position="358"/>
        <end position="414"/>
    </location>
</feature>
<evidence type="ECO:0000259" key="10">
    <source>
        <dbReference type="PROSITE" id="PS51719"/>
    </source>
</evidence>
<dbReference type="CDD" id="cd01850">
    <property type="entry name" value="CDC_Septin"/>
    <property type="match status" value="1"/>
</dbReference>
<evidence type="ECO:0000256" key="5">
    <source>
        <dbReference type="ARBA" id="ARBA00023134"/>
    </source>
</evidence>
<organism evidence="11 12">
    <name type="scientific">Mesorhabditis spiculigera</name>
    <dbReference type="NCBI Taxonomy" id="96644"/>
    <lineage>
        <taxon>Eukaryota</taxon>
        <taxon>Metazoa</taxon>
        <taxon>Ecdysozoa</taxon>
        <taxon>Nematoda</taxon>
        <taxon>Chromadorea</taxon>
        <taxon>Rhabditida</taxon>
        <taxon>Rhabditina</taxon>
        <taxon>Rhabditomorpha</taxon>
        <taxon>Rhabditoidea</taxon>
        <taxon>Rhabditidae</taxon>
        <taxon>Mesorhabditinae</taxon>
        <taxon>Mesorhabditis</taxon>
    </lineage>
</organism>
<keyword evidence="6" id="KW-0206">Cytoskeleton</keyword>
<dbReference type="SUPFAM" id="SSF52540">
    <property type="entry name" value="P-loop containing nucleoside triphosphate hydrolases"/>
    <property type="match status" value="1"/>
</dbReference>